<dbReference type="eggNOG" id="COG3505">
    <property type="taxonomic scope" value="Bacteria"/>
</dbReference>
<accession>R4UIB0</accession>
<evidence type="ECO:0000313" key="2">
    <source>
        <dbReference type="Proteomes" id="UP000013964"/>
    </source>
</evidence>
<protein>
    <submittedName>
        <fullName evidence="1">Uncharacterized protein</fullName>
    </submittedName>
</protein>
<proteinExistence type="predicted"/>
<keyword evidence="2" id="KW-1185">Reference proteome</keyword>
<evidence type="ECO:0000313" key="1">
    <source>
        <dbReference type="EMBL" id="AGM25051.1"/>
    </source>
</evidence>
<organism evidence="1 2">
    <name type="scientific">Spiroplasma chrysopicola DF-1</name>
    <dbReference type="NCBI Taxonomy" id="1276227"/>
    <lineage>
        <taxon>Bacteria</taxon>
        <taxon>Bacillati</taxon>
        <taxon>Mycoplasmatota</taxon>
        <taxon>Mollicutes</taxon>
        <taxon>Entomoplasmatales</taxon>
        <taxon>Spiroplasmataceae</taxon>
        <taxon>Spiroplasma</taxon>
    </lineage>
</organism>
<dbReference type="KEGG" id="scr:SCHRY_v1c04720"/>
<dbReference type="EMBL" id="CP005077">
    <property type="protein sequence ID" value="AGM25051.1"/>
    <property type="molecule type" value="Genomic_DNA"/>
</dbReference>
<sequence length="79" mass="9252">MLGNQIVNIDSLIKNETEREILQNKAKVDLPNVTSLLTKSPSERIKEEREIVEKYHNIQIKINKEKNKNLINKNIQDLK</sequence>
<reference evidence="1 2" key="1">
    <citation type="journal article" date="2013" name="Genome Biol. Evol.">
        <title>Complete genomes of two dipteran-associated spiroplasmas provided insights into the origin, dynamics, and impacts of viral invasion in spiroplasma.</title>
        <authorList>
            <person name="Ku C."/>
            <person name="Lo W.S."/>
            <person name="Chen L.L."/>
            <person name="Kuo C.H."/>
        </authorList>
    </citation>
    <scope>NUCLEOTIDE SEQUENCE [LARGE SCALE GENOMIC DNA]</scope>
    <source>
        <strain evidence="1 2">DF-1</strain>
    </source>
</reference>
<dbReference type="HOGENOM" id="CLU_2604288_0_0_14"/>
<dbReference type="Proteomes" id="UP000013964">
    <property type="component" value="Chromosome"/>
</dbReference>
<dbReference type="AlphaFoldDB" id="R4UIB0"/>
<dbReference type="RefSeq" id="WP_016338876.1">
    <property type="nucleotide sequence ID" value="NC_021280.1"/>
</dbReference>
<dbReference type="PATRIC" id="fig|1276227.3.peg.473"/>
<dbReference type="STRING" id="1276227.SCHRY_v1c04720"/>
<gene>
    <name evidence="1" type="ORF">SCHRY_v1c04720</name>
</gene>
<name>R4UIB0_9MOLU</name>